<organism evidence="1">
    <name type="scientific">Candidatus Heimdallarchaeum aukensis</name>
    <dbReference type="NCBI Taxonomy" id="2876573"/>
    <lineage>
        <taxon>Archaea</taxon>
        <taxon>Promethearchaeati</taxon>
        <taxon>Candidatus Heimdallarchaeota</taxon>
        <taxon>Candidatus Heimdallarchaeia (ex Rinke et al. 2021) (nom. nud.)</taxon>
        <taxon>Candidatus Heimdallarchaeales</taxon>
        <taxon>Candidatus Heimdallarchaeaceae</taxon>
        <taxon>Candidatus Heimdallarchaeum</taxon>
    </lineage>
</organism>
<gene>
    <name evidence="1" type="ORF">K9W45_04090</name>
</gene>
<dbReference type="AlphaFoldDB" id="A0A9Y1FM38"/>
<proteinExistence type="predicted"/>
<sequence length="74" mass="9028">MKDSITLKQLAHKVKNLYNQANYIIKYQLRRSKYFTKEFELMNILRYHPDLHSFTWSYGTTDDKVSMFSVERVF</sequence>
<name>A0A9Y1FM38_9ARCH</name>
<protein>
    <submittedName>
        <fullName evidence="1">Uncharacterized protein</fullName>
    </submittedName>
</protein>
<accession>A0A9Y1FM38</accession>
<evidence type="ECO:0000313" key="1">
    <source>
        <dbReference type="EMBL" id="UJG41651.1"/>
    </source>
</evidence>
<reference evidence="1" key="1">
    <citation type="journal article" date="2022" name="Nat. Microbiol.">
        <title>Unique mobile elements and scalable gene flow at the prokaryote-eukaryote boundary revealed by circularized Asgard archaea genomes.</title>
        <authorList>
            <person name="Wu F."/>
            <person name="Speth D.R."/>
            <person name="Philosof A."/>
            <person name="Cremiere A."/>
            <person name="Narayanan A."/>
            <person name="Barco R.A."/>
            <person name="Connon S.A."/>
            <person name="Amend J.P."/>
            <person name="Antoshechkin I.A."/>
            <person name="Orphan V.J."/>
        </authorList>
    </citation>
    <scope>NUCLEOTIDE SEQUENCE</scope>
    <source>
        <strain evidence="1">PM71</strain>
    </source>
</reference>
<dbReference type="Proteomes" id="UP001201020">
    <property type="component" value="Chromosome"/>
</dbReference>
<dbReference type="EMBL" id="CP084166">
    <property type="protein sequence ID" value="UJG41651.1"/>
    <property type="molecule type" value="Genomic_DNA"/>
</dbReference>